<dbReference type="Pfam" id="PF19300">
    <property type="entry name" value="BPD_transp_1_N"/>
    <property type="match status" value="1"/>
</dbReference>
<evidence type="ECO:0000256" key="3">
    <source>
        <dbReference type="ARBA" id="ARBA00022475"/>
    </source>
</evidence>
<dbReference type="CDD" id="cd06261">
    <property type="entry name" value="TM_PBP2"/>
    <property type="match status" value="1"/>
</dbReference>
<reference evidence="8 9" key="1">
    <citation type="journal article" date="2015" name="Int. J. Syst. Evol. Microbiol.">
        <title>Youhaiella tibetensis gen. nov., sp. nov., isolated from subsurface sediment.</title>
        <authorList>
            <person name="Wang Y.X."/>
            <person name="Huang F.Q."/>
            <person name="Nogi Y."/>
            <person name="Pang S.J."/>
            <person name="Wang P.K."/>
            <person name="Lv J."/>
        </authorList>
    </citation>
    <scope>NUCLEOTIDE SEQUENCE [LARGE SCALE GENOMIC DNA]</scope>
    <source>
        <strain evidence="9">fig4</strain>
    </source>
</reference>
<dbReference type="GO" id="GO:0005886">
    <property type="term" value="C:plasma membrane"/>
    <property type="evidence" value="ECO:0007669"/>
    <property type="project" value="UniProtKB-SubCell"/>
</dbReference>
<dbReference type="InterPro" id="IPR035906">
    <property type="entry name" value="MetI-like_sf"/>
</dbReference>
<dbReference type="KEGG" id="yti:FNA67_08910"/>
<keyword evidence="9" id="KW-1185">Reference proteome</keyword>
<evidence type="ECO:0000256" key="6">
    <source>
        <dbReference type="ARBA" id="ARBA00023136"/>
    </source>
</evidence>
<comment type="subcellular location">
    <subcellularLocation>
        <location evidence="1 7">Cell membrane</location>
        <topology evidence="1 7">Multi-pass membrane protein</topology>
    </subcellularLocation>
</comment>
<keyword evidence="2 7" id="KW-0813">Transport</keyword>
<dbReference type="InterPro" id="IPR045621">
    <property type="entry name" value="BPD_transp_1_N"/>
</dbReference>
<dbReference type="PANTHER" id="PTHR43163:SF6">
    <property type="entry name" value="DIPEPTIDE TRANSPORT SYSTEM PERMEASE PROTEIN DPPB-RELATED"/>
    <property type="match status" value="1"/>
</dbReference>
<feature type="transmembrane region" description="Helical" evidence="7">
    <location>
        <begin position="134"/>
        <end position="157"/>
    </location>
</feature>
<name>A0A5B9DMZ6_9HYPH</name>
<dbReference type="PANTHER" id="PTHR43163">
    <property type="entry name" value="DIPEPTIDE TRANSPORT SYSTEM PERMEASE PROTEIN DPPB-RELATED"/>
    <property type="match status" value="1"/>
</dbReference>
<keyword evidence="4 7" id="KW-0812">Transmembrane</keyword>
<dbReference type="EMBL" id="CP041690">
    <property type="protein sequence ID" value="QEE20285.1"/>
    <property type="molecule type" value="Genomic_DNA"/>
</dbReference>
<dbReference type="Proteomes" id="UP000321062">
    <property type="component" value="Chromosome"/>
</dbReference>
<organism evidence="8 9">
    <name type="scientific">Paradevosia tibetensis</name>
    <dbReference type="NCBI Taxonomy" id="1447062"/>
    <lineage>
        <taxon>Bacteria</taxon>
        <taxon>Pseudomonadati</taxon>
        <taxon>Pseudomonadota</taxon>
        <taxon>Alphaproteobacteria</taxon>
        <taxon>Hyphomicrobiales</taxon>
        <taxon>Devosiaceae</taxon>
        <taxon>Paradevosia</taxon>
    </lineage>
</organism>
<dbReference type="GO" id="GO:0055085">
    <property type="term" value="P:transmembrane transport"/>
    <property type="evidence" value="ECO:0007669"/>
    <property type="project" value="InterPro"/>
</dbReference>
<evidence type="ECO:0000256" key="2">
    <source>
        <dbReference type="ARBA" id="ARBA00022448"/>
    </source>
</evidence>
<dbReference type="PROSITE" id="PS50928">
    <property type="entry name" value="ABC_TM1"/>
    <property type="match status" value="1"/>
</dbReference>
<keyword evidence="3" id="KW-1003">Cell membrane</keyword>
<feature type="transmembrane region" description="Helical" evidence="7">
    <location>
        <begin position="177"/>
        <end position="197"/>
    </location>
</feature>
<evidence type="ECO:0000256" key="5">
    <source>
        <dbReference type="ARBA" id="ARBA00022989"/>
    </source>
</evidence>
<proteinExistence type="inferred from homology"/>
<dbReference type="Gene3D" id="1.10.3720.10">
    <property type="entry name" value="MetI-like"/>
    <property type="match status" value="1"/>
</dbReference>
<dbReference type="Pfam" id="PF00528">
    <property type="entry name" value="BPD_transp_1"/>
    <property type="match status" value="1"/>
</dbReference>
<dbReference type="RefSeq" id="WP_147655794.1">
    <property type="nucleotide sequence ID" value="NZ_BMFM01000001.1"/>
</dbReference>
<keyword evidence="6 7" id="KW-0472">Membrane</keyword>
<dbReference type="InterPro" id="IPR000515">
    <property type="entry name" value="MetI-like"/>
</dbReference>
<gene>
    <name evidence="8" type="ORF">FNA67_08910</name>
</gene>
<feature type="transmembrane region" description="Helical" evidence="7">
    <location>
        <begin position="237"/>
        <end position="260"/>
    </location>
</feature>
<evidence type="ECO:0000256" key="4">
    <source>
        <dbReference type="ARBA" id="ARBA00022692"/>
    </source>
</evidence>
<comment type="similarity">
    <text evidence="7">Belongs to the binding-protein-dependent transport system permease family.</text>
</comment>
<evidence type="ECO:0000256" key="1">
    <source>
        <dbReference type="ARBA" id="ARBA00004651"/>
    </source>
</evidence>
<dbReference type="OrthoDB" id="9805855at2"/>
<feature type="transmembrane region" description="Helical" evidence="7">
    <location>
        <begin position="280"/>
        <end position="306"/>
    </location>
</feature>
<evidence type="ECO:0000256" key="7">
    <source>
        <dbReference type="RuleBase" id="RU363032"/>
    </source>
</evidence>
<protein>
    <submittedName>
        <fullName evidence="8">ABC transporter permease</fullName>
    </submittedName>
</protein>
<dbReference type="AlphaFoldDB" id="A0A5B9DMZ6"/>
<evidence type="ECO:0000313" key="8">
    <source>
        <dbReference type="EMBL" id="QEE20285.1"/>
    </source>
</evidence>
<evidence type="ECO:0000313" key="9">
    <source>
        <dbReference type="Proteomes" id="UP000321062"/>
    </source>
</evidence>
<sequence length="313" mass="33484">MIAFIAKRLAAGLILLVAVSVGTFFLAHAAISDPTVSLLGTTATPAQREALALKLGLDRPLVEQFWDWARHAIVGDFGVSWRNFQPVGKLIAIKLPVTLSVVTFATIITALVGTIFGMVAGLHPNSAFDRAIKAISVVLFALPGFWVSLVLVVWFAIQLKWFPAVGYVTPNQSLGGWLRSITLPAVSLALGAIVVVAEQLRNEVIAVNKQDFVRTLRSRGLSSWQVNVHILRNASPAALTVLAVMFVSLLSGAIVVEAIFSLPGIGQLTNSSSQIGDIPVLLGITVVSVVFVVIVNFLLDIALGWINPKVRVK</sequence>
<accession>A0A5B9DMZ6</accession>
<feature type="transmembrane region" description="Helical" evidence="7">
    <location>
        <begin position="97"/>
        <end position="122"/>
    </location>
</feature>
<dbReference type="SUPFAM" id="SSF161098">
    <property type="entry name" value="MetI-like"/>
    <property type="match status" value="1"/>
</dbReference>
<keyword evidence="5 7" id="KW-1133">Transmembrane helix</keyword>